<evidence type="ECO:0000259" key="14">
    <source>
        <dbReference type="Pfam" id="PF07715"/>
    </source>
</evidence>
<evidence type="ECO:0000256" key="2">
    <source>
        <dbReference type="ARBA" id="ARBA00022448"/>
    </source>
</evidence>
<evidence type="ECO:0000256" key="1">
    <source>
        <dbReference type="ARBA" id="ARBA00004571"/>
    </source>
</evidence>
<dbReference type="PROSITE" id="PS52016">
    <property type="entry name" value="TONB_DEPENDENT_REC_3"/>
    <property type="match status" value="1"/>
</dbReference>
<proteinExistence type="inferred from homology"/>
<dbReference type="PANTHER" id="PTHR30069:SF29">
    <property type="entry name" value="HEMOGLOBIN AND HEMOGLOBIN-HAPTOGLOBIN-BINDING PROTEIN 1-RELATED"/>
    <property type="match status" value="1"/>
</dbReference>
<evidence type="ECO:0000256" key="9">
    <source>
        <dbReference type="ARBA" id="ARBA00023237"/>
    </source>
</evidence>
<keyword evidence="16" id="KW-1185">Reference proteome</keyword>
<sequence length="648" mass="72550">MKHRQSAKKILSTLIGCSLMLGMPEIVAAEQEFDFDEYVVTANRIPVKQVETAASVTVITREEIERGGYTRVQELLEKSNVGIYDSGSADYCISSVYINGDSRVLIMVDGRRVNADSHSIGGGGLGVDLGLLPSVKSIERVEIVRGPASSLYGSDAAGGVINIITRKADKTDTRFLTQSGSWGMRNYTLTTEGSENGFGYFISAERKRQDYFEYKDSRTGTVRRMGNSALKKDAVSVRLDKELGEGQGLTLAYRYIDGDRGYFLMAPDYGNGFYHPTAYEEHRNEDTDLTYHWKNKAGTDGSLKAYYSSDKSDVHRYMEGTKWEVKDYYVNSKSSGIEWQDNWKISDHYDIVGGASWRQVKVDIPHLQVYDKEITNKAIFMENRWQLPKAWTLTAGMRYDEHSAFGGKNTVRLAVNRKLNEDTNAFVSWGQFFKAPNIESLYKVGLPSGNPDLRPEKGDTFTIGMNTKLANDIRLQASVFSSNVEDAITSTIYSPAAPNDYKLINASKQKRRGLDFTLTQQLSPAWKLSTGYSYVKIQSKSSATAAYVNDAGNTQPNGYRLNLEYSQDKWDAGLMLRGATGRDLSTFTSSSYWVVDLAANYKISDDLRVYCKGYNLTNQAYELKGVINASGQFPMAARHFYLGLEQRL</sequence>
<keyword evidence="3 10" id="KW-1134">Transmembrane beta strand</keyword>
<evidence type="ECO:0000256" key="4">
    <source>
        <dbReference type="ARBA" id="ARBA00022692"/>
    </source>
</evidence>
<evidence type="ECO:0000256" key="8">
    <source>
        <dbReference type="ARBA" id="ARBA00023170"/>
    </source>
</evidence>
<dbReference type="CDD" id="cd01347">
    <property type="entry name" value="ligand_gated_channel"/>
    <property type="match status" value="1"/>
</dbReference>
<feature type="signal peptide" evidence="12">
    <location>
        <begin position="1"/>
        <end position="28"/>
    </location>
</feature>
<dbReference type="Gene3D" id="2.170.130.10">
    <property type="entry name" value="TonB-dependent receptor, plug domain"/>
    <property type="match status" value="1"/>
</dbReference>
<keyword evidence="4 10" id="KW-0812">Transmembrane</keyword>
<dbReference type="Gene3D" id="2.40.170.20">
    <property type="entry name" value="TonB-dependent receptor, beta-barrel domain"/>
    <property type="match status" value="1"/>
</dbReference>
<evidence type="ECO:0000256" key="11">
    <source>
        <dbReference type="RuleBase" id="RU003357"/>
    </source>
</evidence>
<evidence type="ECO:0000256" key="12">
    <source>
        <dbReference type="SAM" id="SignalP"/>
    </source>
</evidence>
<keyword evidence="5 12" id="KW-0732">Signal</keyword>
<name>A0A0U1KSR6_9FIRM</name>
<dbReference type="GO" id="GO:0044718">
    <property type="term" value="P:siderophore transmembrane transport"/>
    <property type="evidence" value="ECO:0007669"/>
    <property type="project" value="TreeGrafter"/>
</dbReference>
<gene>
    <name evidence="15" type="ORF">SpAn4DRAFT_4671</name>
</gene>
<evidence type="ECO:0000259" key="13">
    <source>
        <dbReference type="Pfam" id="PF00593"/>
    </source>
</evidence>
<keyword evidence="6 11" id="KW-0798">TonB box</keyword>
<dbReference type="InterPro" id="IPR039426">
    <property type="entry name" value="TonB-dep_rcpt-like"/>
</dbReference>
<accession>A0A0U1KSR6</accession>
<keyword evidence="9 10" id="KW-0998">Cell outer membrane</keyword>
<dbReference type="GO" id="GO:0015344">
    <property type="term" value="F:siderophore uptake transmembrane transporter activity"/>
    <property type="evidence" value="ECO:0007669"/>
    <property type="project" value="TreeGrafter"/>
</dbReference>
<dbReference type="InterPro" id="IPR036942">
    <property type="entry name" value="Beta-barrel_TonB_sf"/>
</dbReference>
<keyword evidence="8 15" id="KW-0675">Receptor</keyword>
<dbReference type="InterPro" id="IPR000531">
    <property type="entry name" value="Beta-barrel_TonB"/>
</dbReference>
<evidence type="ECO:0000256" key="7">
    <source>
        <dbReference type="ARBA" id="ARBA00023136"/>
    </source>
</evidence>
<dbReference type="GO" id="GO:0009279">
    <property type="term" value="C:cell outer membrane"/>
    <property type="evidence" value="ECO:0007669"/>
    <property type="project" value="UniProtKB-SubCell"/>
</dbReference>
<dbReference type="SUPFAM" id="SSF56935">
    <property type="entry name" value="Porins"/>
    <property type="match status" value="1"/>
</dbReference>
<evidence type="ECO:0000313" key="15">
    <source>
        <dbReference type="EMBL" id="CQR70159.1"/>
    </source>
</evidence>
<feature type="domain" description="TonB-dependent receptor-like beta-barrel" evidence="13">
    <location>
        <begin position="246"/>
        <end position="616"/>
    </location>
</feature>
<evidence type="ECO:0000256" key="3">
    <source>
        <dbReference type="ARBA" id="ARBA00022452"/>
    </source>
</evidence>
<comment type="subcellular location">
    <subcellularLocation>
        <location evidence="1 10">Cell outer membrane</location>
        <topology evidence="1 10">Multi-pass membrane protein</topology>
    </subcellularLocation>
</comment>
<feature type="domain" description="TonB-dependent receptor plug" evidence="14">
    <location>
        <begin position="49"/>
        <end position="160"/>
    </location>
</feature>
<dbReference type="EMBL" id="CTRP01000002">
    <property type="protein sequence ID" value="CQR70159.1"/>
    <property type="molecule type" value="Genomic_DNA"/>
</dbReference>
<organism evidence="15 16">
    <name type="scientific">Sporomusa ovata</name>
    <dbReference type="NCBI Taxonomy" id="2378"/>
    <lineage>
        <taxon>Bacteria</taxon>
        <taxon>Bacillati</taxon>
        <taxon>Bacillota</taxon>
        <taxon>Negativicutes</taxon>
        <taxon>Selenomonadales</taxon>
        <taxon>Sporomusaceae</taxon>
        <taxon>Sporomusa</taxon>
    </lineage>
</organism>
<dbReference type="Pfam" id="PF00593">
    <property type="entry name" value="TonB_dep_Rec_b-barrel"/>
    <property type="match status" value="1"/>
</dbReference>
<keyword evidence="2 10" id="KW-0813">Transport</keyword>
<feature type="chain" id="PRO_5006710523" evidence="12">
    <location>
        <begin position="29"/>
        <end position="648"/>
    </location>
</feature>
<dbReference type="AlphaFoldDB" id="A0A0U1KSR6"/>
<reference evidence="16" key="1">
    <citation type="submission" date="2015-03" db="EMBL/GenBank/DDBJ databases">
        <authorList>
            <person name="Nijsse Bart"/>
        </authorList>
    </citation>
    <scope>NUCLEOTIDE SEQUENCE [LARGE SCALE GENOMIC DNA]</scope>
</reference>
<evidence type="ECO:0000256" key="5">
    <source>
        <dbReference type="ARBA" id="ARBA00022729"/>
    </source>
</evidence>
<evidence type="ECO:0000256" key="10">
    <source>
        <dbReference type="PROSITE-ProRule" id="PRU01360"/>
    </source>
</evidence>
<dbReference type="Pfam" id="PF07715">
    <property type="entry name" value="Plug"/>
    <property type="match status" value="1"/>
</dbReference>
<evidence type="ECO:0000256" key="6">
    <source>
        <dbReference type="ARBA" id="ARBA00023077"/>
    </source>
</evidence>
<dbReference type="RefSeq" id="WP_021170785.1">
    <property type="nucleotide sequence ID" value="NZ_CTRP01000002.1"/>
</dbReference>
<protein>
    <submittedName>
        <fullName evidence="15">TonB-dependent receptor Outer membrane receptor for ferrienterochelin and colicins</fullName>
    </submittedName>
</protein>
<evidence type="ECO:0000313" key="16">
    <source>
        <dbReference type="Proteomes" id="UP000049855"/>
    </source>
</evidence>
<dbReference type="PANTHER" id="PTHR30069">
    <property type="entry name" value="TONB-DEPENDENT OUTER MEMBRANE RECEPTOR"/>
    <property type="match status" value="1"/>
</dbReference>
<keyword evidence="7 10" id="KW-0472">Membrane</keyword>
<dbReference type="InterPro" id="IPR012910">
    <property type="entry name" value="Plug_dom"/>
</dbReference>
<comment type="similarity">
    <text evidence="10 11">Belongs to the TonB-dependent receptor family.</text>
</comment>
<dbReference type="InterPro" id="IPR037066">
    <property type="entry name" value="Plug_dom_sf"/>
</dbReference>
<dbReference type="Proteomes" id="UP000049855">
    <property type="component" value="Unassembled WGS sequence"/>
</dbReference>